<evidence type="ECO:0000256" key="8">
    <source>
        <dbReference type="ARBA" id="ARBA00023316"/>
    </source>
</evidence>
<dbReference type="Pfam" id="PF03816">
    <property type="entry name" value="LytR_cpsA_psr"/>
    <property type="match status" value="1"/>
</dbReference>
<keyword evidence="12" id="KW-1185">Reference proteome</keyword>
<feature type="topological domain" description="Cytoplasmic" evidence="9">
    <location>
        <begin position="1"/>
        <end position="4"/>
    </location>
</feature>
<name>A0ABV6KCK6_9BACI</name>
<sequence length="306" mass="34060">MKKKILITIGILFGVLLLSLAAYGFYLYKSVTDTVAEIHVPLEREQSSKREIKVDVEQKEPLSFLITGIDARGDNLSGRTDTIIVMTVNPEDQSVKMLSIPRDTRTEIVGRGMQDKINHAHAFGGMEMTIDTVEHFLDIPIDHYVSINMEGFKGLVDAMGGVTVDNAFAFNQSGHSFAEGELFLTGDEALAYARMRKNDPRGDFGRNDRQRQIVDAVIQEGAQLGSITRVGDILGVVGNSVRTDLSLDDMWKVQSKYRDARHNIAQMEIKGNGTTINGIYYLQVPEEEISRVKTELRTHLGLETAL</sequence>
<evidence type="ECO:0000256" key="1">
    <source>
        <dbReference type="ARBA" id="ARBA00006068"/>
    </source>
</evidence>
<keyword evidence="5 9" id="KW-0735">Signal-anchor</keyword>
<dbReference type="Proteomes" id="UP001589838">
    <property type="component" value="Unassembled WGS sequence"/>
</dbReference>
<keyword evidence="2 9" id="KW-1003">Cell membrane</keyword>
<evidence type="ECO:0000313" key="12">
    <source>
        <dbReference type="Proteomes" id="UP001589838"/>
    </source>
</evidence>
<keyword evidence="7 9" id="KW-0472">Membrane</keyword>
<evidence type="ECO:0000256" key="6">
    <source>
        <dbReference type="ARBA" id="ARBA00022989"/>
    </source>
</evidence>
<accession>A0ABV6KCK6</accession>
<comment type="pathway">
    <text evidence="9">Cell wall biogenesis.</text>
</comment>
<feature type="topological domain" description="Extracellular" evidence="9">
    <location>
        <begin position="26"/>
        <end position="306"/>
    </location>
</feature>
<dbReference type="HAMAP" id="MF_01140">
    <property type="entry name" value="TagU_transferase"/>
    <property type="match status" value="1"/>
</dbReference>
<dbReference type="InterPro" id="IPR050922">
    <property type="entry name" value="LytR/CpsA/Psr_CW_biosynth"/>
</dbReference>
<dbReference type="EC" id="2.7.8.-" evidence="9"/>
<keyword evidence="4 9" id="KW-0812">Transmembrane</keyword>
<evidence type="ECO:0000256" key="2">
    <source>
        <dbReference type="ARBA" id="ARBA00022475"/>
    </source>
</evidence>
<dbReference type="Gene3D" id="3.40.630.190">
    <property type="entry name" value="LCP protein"/>
    <property type="match status" value="1"/>
</dbReference>
<evidence type="ECO:0000256" key="7">
    <source>
        <dbReference type="ARBA" id="ARBA00023136"/>
    </source>
</evidence>
<evidence type="ECO:0000256" key="3">
    <source>
        <dbReference type="ARBA" id="ARBA00022679"/>
    </source>
</evidence>
<keyword evidence="8 9" id="KW-0961">Cell wall biogenesis/degradation</keyword>
<dbReference type="PANTHER" id="PTHR33392:SF6">
    <property type="entry name" value="POLYISOPRENYL-TEICHOIC ACID--PEPTIDOGLYCAN TEICHOIC ACID TRANSFERASE TAGU"/>
    <property type="match status" value="1"/>
</dbReference>
<protein>
    <recommendedName>
        <fullName evidence="9">Polyisoprenyl-teichoic acid--peptidoglycan teichoic acid transferase TagU</fullName>
        <ecNumber evidence="9">2.7.8.-</ecNumber>
    </recommendedName>
</protein>
<organism evidence="11 12">
    <name type="scientific">Halalkalibacter kiskunsagensis</name>
    <dbReference type="NCBI Taxonomy" id="1548599"/>
    <lineage>
        <taxon>Bacteria</taxon>
        <taxon>Bacillati</taxon>
        <taxon>Bacillota</taxon>
        <taxon>Bacilli</taxon>
        <taxon>Bacillales</taxon>
        <taxon>Bacillaceae</taxon>
        <taxon>Halalkalibacter</taxon>
    </lineage>
</organism>
<dbReference type="InterPro" id="IPR004474">
    <property type="entry name" value="LytR_CpsA_psr"/>
</dbReference>
<evidence type="ECO:0000256" key="9">
    <source>
        <dbReference type="HAMAP-Rule" id="MF_01140"/>
    </source>
</evidence>
<comment type="caution">
    <text evidence="11">The sequence shown here is derived from an EMBL/GenBank/DDBJ whole genome shotgun (WGS) entry which is preliminary data.</text>
</comment>
<evidence type="ECO:0000259" key="10">
    <source>
        <dbReference type="Pfam" id="PF03816"/>
    </source>
</evidence>
<comment type="function">
    <text evidence="9">May catalyze the final step in cell wall teichoic acid biosynthesis, the transfer of the anionic cell wall polymers (APs) from their lipid-linked precursor to the cell wall peptidoglycan (PG).</text>
</comment>
<dbReference type="EMBL" id="JBHLUX010000029">
    <property type="protein sequence ID" value="MFC0471048.1"/>
    <property type="molecule type" value="Genomic_DNA"/>
</dbReference>
<keyword evidence="6 9" id="KW-1133">Transmembrane helix</keyword>
<keyword evidence="3 9" id="KW-0808">Transferase</keyword>
<dbReference type="PANTHER" id="PTHR33392">
    <property type="entry name" value="POLYISOPRENYL-TEICHOIC ACID--PEPTIDOGLYCAN TEICHOIC ACID TRANSFERASE TAGU"/>
    <property type="match status" value="1"/>
</dbReference>
<evidence type="ECO:0000256" key="4">
    <source>
        <dbReference type="ARBA" id="ARBA00022692"/>
    </source>
</evidence>
<dbReference type="InterPro" id="IPR023734">
    <property type="entry name" value="TagU"/>
</dbReference>
<comment type="similarity">
    <text evidence="1 9">Belongs to the LytR/CpsA/Psr (LCP) family.</text>
</comment>
<evidence type="ECO:0000256" key="5">
    <source>
        <dbReference type="ARBA" id="ARBA00022968"/>
    </source>
</evidence>
<dbReference type="NCBIfam" id="TIGR00350">
    <property type="entry name" value="lytR_cpsA_psr"/>
    <property type="match status" value="1"/>
</dbReference>
<feature type="domain" description="Cell envelope-related transcriptional attenuator" evidence="10">
    <location>
        <begin position="79"/>
        <end position="220"/>
    </location>
</feature>
<reference evidence="11 12" key="1">
    <citation type="submission" date="2024-09" db="EMBL/GenBank/DDBJ databases">
        <authorList>
            <person name="Sun Q."/>
            <person name="Mori K."/>
        </authorList>
    </citation>
    <scope>NUCLEOTIDE SEQUENCE [LARGE SCALE GENOMIC DNA]</scope>
    <source>
        <strain evidence="11 12">NCAIM B.02610</strain>
    </source>
</reference>
<comment type="subcellular location">
    <subcellularLocation>
        <location evidence="9">Cell membrane</location>
        <topology evidence="9">Single-pass type II membrane protein</topology>
    </subcellularLocation>
</comment>
<dbReference type="RefSeq" id="WP_335958436.1">
    <property type="nucleotide sequence ID" value="NZ_JAXBLX010000001.1"/>
</dbReference>
<evidence type="ECO:0000313" key="11">
    <source>
        <dbReference type="EMBL" id="MFC0471048.1"/>
    </source>
</evidence>
<proteinExistence type="inferred from homology"/>
<gene>
    <name evidence="9" type="primary">tagU</name>
    <name evidence="11" type="ORF">ACFFHM_11290</name>
</gene>